<proteinExistence type="predicted"/>
<name>A0A7W8ELG4_9ACTN</name>
<evidence type="ECO:0000313" key="3">
    <source>
        <dbReference type="EMBL" id="MBB5083621.1"/>
    </source>
</evidence>
<dbReference type="EMBL" id="JACHIN010000018">
    <property type="protein sequence ID" value="MBB5083621.1"/>
    <property type="molecule type" value="Genomic_DNA"/>
</dbReference>
<gene>
    <name evidence="3" type="ORF">HNR40_009126</name>
</gene>
<dbReference type="Proteomes" id="UP000568380">
    <property type="component" value="Unassembled WGS sequence"/>
</dbReference>
<protein>
    <submittedName>
        <fullName evidence="3">4-oxalocrotonate tautomerase</fullName>
        <ecNumber evidence="3">5.3.2.6</ecNumber>
    </submittedName>
</protein>
<evidence type="ECO:0000313" key="4">
    <source>
        <dbReference type="Proteomes" id="UP000568380"/>
    </source>
</evidence>
<feature type="domain" description="4-oxalocrotonate tautomerase-like" evidence="2">
    <location>
        <begin position="2"/>
        <end position="56"/>
    </location>
</feature>
<dbReference type="GO" id="GO:0016853">
    <property type="term" value="F:isomerase activity"/>
    <property type="evidence" value="ECO:0007669"/>
    <property type="project" value="UniProtKB-KW"/>
</dbReference>
<dbReference type="AlphaFoldDB" id="A0A7W8ELG4"/>
<dbReference type="SUPFAM" id="SSF55331">
    <property type="entry name" value="Tautomerase/MIF"/>
    <property type="match status" value="1"/>
</dbReference>
<dbReference type="InterPro" id="IPR014347">
    <property type="entry name" value="Tautomerase/MIF_sf"/>
</dbReference>
<dbReference type="InterPro" id="IPR004370">
    <property type="entry name" value="4-OT-like_dom"/>
</dbReference>
<dbReference type="RefSeq" id="WP_184972899.1">
    <property type="nucleotide sequence ID" value="NZ_JACHIN010000018.1"/>
</dbReference>
<dbReference type="EC" id="5.3.2.6" evidence="3"/>
<evidence type="ECO:0000256" key="1">
    <source>
        <dbReference type="ARBA" id="ARBA00023235"/>
    </source>
</evidence>
<sequence>MPFITVLMLEGKSLEQRRRFAEEVTKSAEATLGARPEEVRVRFVDMARGDFARAGRLMCDEVRGL</sequence>
<dbReference type="Gene3D" id="3.30.429.10">
    <property type="entry name" value="Macrophage Migration Inhibitory Factor"/>
    <property type="match status" value="1"/>
</dbReference>
<evidence type="ECO:0000259" key="2">
    <source>
        <dbReference type="Pfam" id="PF01361"/>
    </source>
</evidence>
<organism evidence="3 4">
    <name type="scientific">Nonomuraea endophytica</name>
    <dbReference type="NCBI Taxonomy" id="714136"/>
    <lineage>
        <taxon>Bacteria</taxon>
        <taxon>Bacillati</taxon>
        <taxon>Actinomycetota</taxon>
        <taxon>Actinomycetes</taxon>
        <taxon>Streptosporangiales</taxon>
        <taxon>Streptosporangiaceae</taxon>
        <taxon>Nonomuraea</taxon>
    </lineage>
</organism>
<keyword evidence="4" id="KW-1185">Reference proteome</keyword>
<keyword evidence="1 3" id="KW-0413">Isomerase</keyword>
<comment type="caution">
    <text evidence="3">The sequence shown here is derived from an EMBL/GenBank/DDBJ whole genome shotgun (WGS) entry which is preliminary data.</text>
</comment>
<dbReference type="Pfam" id="PF01361">
    <property type="entry name" value="Tautomerase"/>
    <property type="match status" value="1"/>
</dbReference>
<reference evidence="3 4" key="1">
    <citation type="submission" date="2020-08" db="EMBL/GenBank/DDBJ databases">
        <title>Genomic Encyclopedia of Type Strains, Phase IV (KMG-IV): sequencing the most valuable type-strain genomes for metagenomic binning, comparative biology and taxonomic classification.</title>
        <authorList>
            <person name="Goeker M."/>
        </authorList>
    </citation>
    <scope>NUCLEOTIDE SEQUENCE [LARGE SCALE GENOMIC DNA]</scope>
    <source>
        <strain evidence="3 4">DSM 45385</strain>
    </source>
</reference>
<accession>A0A7W8ELG4</accession>